<comment type="cofactor">
    <cofactor evidence="3">
        <name>Zn(2+)</name>
        <dbReference type="ChEBI" id="CHEBI:29105"/>
    </cofactor>
</comment>
<dbReference type="Pfam" id="PF24621">
    <property type="entry name" value="DHQS_C"/>
    <property type="match status" value="1"/>
</dbReference>
<comment type="similarity">
    <text evidence="6 18">Belongs to the sugar phosphate cyclases superfamily. Dehydroquinate synthase family.</text>
</comment>
<comment type="subcellular location">
    <subcellularLocation>
        <location evidence="4 18">Cytoplasm</location>
    </subcellularLocation>
</comment>
<dbReference type="GO" id="GO:0005737">
    <property type="term" value="C:cytoplasm"/>
    <property type="evidence" value="ECO:0007669"/>
    <property type="project" value="UniProtKB-SubCell"/>
</dbReference>
<evidence type="ECO:0000313" key="21">
    <source>
        <dbReference type="EMBL" id="HIR40258.1"/>
    </source>
</evidence>
<evidence type="ECO:0000259" key="19">
    <source>
        <dbReference type="Pfam" id="PF01761"/>
    </source>
</evidence>
<evidence type="ECO:0000256" key="13">
    <source>
        <dbReference type="ARBA" id="ARBA00022833"/>
    </source>
</evidence>
<evidence type="ECO:0000256" key="3">
    <source>
        <dbReference type="ARBA" id="ARBA00001947"/>
    </source>
</evidence>
<evidence type="ECO:0000256" key="17">
    <source>
        <dbReference type="ARBA" id="ARBA00023285"/>
    </source>
</evidence>
<evidence type="ECO:0000256" key="4">
    <source>
        <dbReference type="ARBA" id="ARBA00004496"/>
    </source>
</evidence>
<dbReference type="Pfam" id="PF01761">
    <property type="entry name" value="DHQ_synthase"/>
    <property type="match status" value="1"/>
</dbReference>
<dbReference type="PANTHER" id="PTHR43622">
    <property type="entry name" value="3-DEHYDROQUINATE SYNTHASE"/>
    <property type="match status" value="1"/>
</dbReference>
<evidence type="ECO:0000256" key="7">
    <source>
        <dbReference type="ARBA" id="ARBA00013031"/>
    </source>
</evidence>
<dbReference type="PIRSF" id="PIRSF001455">
    <property type="entry name" value="DHQ_synth"/>
    <property type="match status" value="1"/>
</dbReference>
<feature type="binding site" evidence="18">
    <location>
        <position position="240"/>
    </location>
    <ligand>
        <name>Zn(2+)</name>
        <dbReference type="ChEBI" id="CHEBI:29105"/>
    </ligand>
</feature>
<dbReference type="GO" id="GO:0003856">
    <property type="term" value="F:3-dehydroquinate synthase activity"/>
    <property type="evidence" value="ECO:0007669"/>
    <property type="project" value="UniProtKB-UniRule"/>
</dbReference>
<dbReference type="InterPro" id="IPR016037">
    <property type="entry name" value="DHQ_synth_AroB"/>
</dbReference>
<comment type="cofactor">
    <cofactor evidence="2 18">
        <name>NAD(+)</name>
        <dbReference type="ChEBI" id="CHEBI:57540"/>
    </cofactor>
</comment>
<dbReference type="Gene3D" id="3.40.50.1970">
    <property type="match status" value="1"/>
</dbReference>
<accession>A0A9D1AH72</accession>
<keyword evidence="12 18" id="KW-0547">Nucleotide-binding</keyword>
<evidence type="ECO:0000256" key="11">
    <source>
        <dbReference type="ARBA" id="ARBA00022723"/>
    </source>
</evidence>
<organism evidence="21 22">
    <name type="scientific">Candidatus Egerieicola pullicola</name>
    <dbReference type="NCBI Taxonomy" id="2840775"/>
    <lineage>
        <taxon>Bacteria</taxon>
        <taxon>Bacillati</taxon>
        <taxon>Bacillota</taxon>
        <taxon>Clostridia</taxon>
        <taxon>Eubacteriales</taxon>
        <taxon>Oscillospiraceae</taxon>
        <taxon>Oscillospiraceae incertae sedis</taxon>
        <taxon>Candidatus Egerieicola</taxon>
    </lineage>
</organism>
<dbReference type="GO" id="GO:0046872">
    <property type="term" value="F:metal ion binding"/>
    <property type="evidence" value="ECO:0007669"/>
    <property type="project" value="UniProtKB-KW"/>
</dbReference>
<dbReference type="SUPFAM" id="SSF56796">
    <property type="entry name" value="Dehydroquinate synthase-like"/>
    <property type="match status" value="1"/>
</dbReference>
<feature type="binding site" evidence="18">
    <location>
        <position position="183"/>
    </location>
    <ligand>
        <name>Zn(2+)</name>
        <dbReference type="ChEBI" id="CHEBI:29105"/>
    </ligand>
</feature>
<dbReference type="InterPro" id="IPR030960">
    <property type="entry name" value="DHQS/DOIS_N"/>
</dbReference>
<evidence type="ECO:0000256" key="10">
    <source>
        <dbReference type="ARBA" id="ARBA00022605"/>
    </source>
</evidence>
<name>A0A9D1AH72_9FIRM</name>
<keyword evidence="14 18" id="KW-0520">NAD</keyword>
<comment type="catalytic activity">
    <reaction evidence="1 18">
        <text>7-phospho-2-dehydro-3-deoxy-D-arabino-heptonate = 3-dehydroquinate + phosphate</text>
        <dbReference type="Rhea" id="RHEA:21968"/>
        <dbReference type="ChEBI" id="CHEBI:32364"/>
        <dbReference type="ChEBI" id="CHEBI:43474"/>
        <dbReference type="ChEBI" id="CHEBI:58394"/>
        <dbReference type="EC" id="4.2.3.4"/>
    </reaction>
</comment>
<evidence type="ECO:0000256" key="9">
    <source>
        <dbReference type="ARBA" id="ARBA00022490"/>
    </source>
</evidence>
<comment type="pathway">
    <text evidence="5 18">Metabolic intermediate biosynthesis; chorismate biosynthesis; chorismate from D-erythrose 4-phosphate and phosphoenolpyruvate: step 2/7.</text>
</comment>
<feature type="binding site" evidence="18">
    <location>
        <position position="150"/>
    </location>
    <ligand>
        <name>NAD(+)</name>
        <dbReference type="ChEBI" id="CHEBI:57540"/>
    </ligand>
</feature>
<evidence type="ECO:0000256" key="18">
    <source>
        <dbReference type="HAMAP-Rule" id="MF_00110"/>
    </source>
</evidence>
<feature type="binding site" evidence="18">
    <location>
        <begin position="168"/>
        <end position="171"/>
    </location>
    <ligand>
        <name>NAD(+)</name>
        <dbReference type="ChEBI" id="CHEBI:57540"/>
    </ligand>
</feature>
<dbReference type="GO" id="GO:0009423">
    <property type="term" value="P:chorismate biosynthetic process"/>
    <property type="evidence" value="ECO:0007669"/>
    <property type="project" value="UniProtKB-UniRule"/>
</dbReference>
<evidence type="ECO:0000256" key="5">
    <source>
        <dbReference type="ARBA" id="ARBA00004661"/>
    </source>
</evidence>
<dbReference type="GO" id="GO:0009073">
    <property type="term" value="P:aromatic amino acid family biosynthetic process"/>
    <property type="evidence" value="ECO:0007669"/>
    <property type="project" value="UniProtKB-KW"/>
</dbReference>
<dbReference type="FunFam" id="3.40.50.1970:FF:000007">
    <property type="entry name" value="Pentafunctional AROM polypeptide"/>
    <property type="match status" value="1"/>
</dbReference>
<dbReference type="EC" id="4.2.3.4" evidence="7 18"/>
<evidence type="ECO:0000259" key="20">
    <source>
        <dbReference type="Pfam" id="PF24621"/>
    </source>
</evidence>
<feature type="binding site" evidence="18">
    <location>
        <begin position="104"/>
        <end position="108"/>
    </location>
    <ligand>
        <name>NAD(+)</name>
        <dbReference type="ChEBI" id="CHEBI:57540"/>
    </ligand>
</feature>
<feature type="domain" description="3-dehydroquinate synthase N-terminal" evidence="19">
    <location>
        <begin position="66"/>
        <end position="177"/>
    </location>
</feature>
<comment type="cofactor">
    <cofactor evidence="18">
        <name>Co(2+)</name>
        <dbReference type="ChEBI" id="CHEBI:48828"/>
    </cofactor>
    <cofactor evidence="18">
        <name>Zn(2+)</name>
        <dbReference type="ChEBI" id="CHEBI:29105"/>
    </cofactor>
    <text evidence="18">Binds 1 divalent metal cation per subunit. Can use either Co(2+) or Zn(2+).</text>
</comment>
<evidence type="ECO:0000256" key="2">
    <source>
        <dbReference type="ARBA" id="ARBA00001911"/>
    </source>
</evidence>
<keyword evidence="15 18" id="KW-0057">Aromatic amino acid biosynthesis</keyword>
<proteinExistence type="inferred from homology"/>
<evidence type="ECO:0000256" key="1">
    <source>
        <dbReference type="ARBA" id="ARBA00001393"/>
    </source>
</evidence>
<evidence type="ECO:0000313" key="22">
    <source>
        <dbReference type="Proteomes" id="UP000886749"/>
    </source>
</evidence>
<keyword evidence="17 18" id="KW-0170">Cobalt</keyword>
<protein>
    <recommendedName>
        <fullName evidence="8 18">3-dehydroquinate synthase</fullName>
        <shortName evidence="18">DHQS</shortName>
        <ecNumber evidence="7 18">4.2.3.4</ecNumber>
    </recommendedName>
</protein>
<dbReference type="Gene3D" id="1.20.1090.10">
    <property type="entry name" value="Dehydroquinate synthase-like - alpha domain"/>
    <property type="match status" value="1"/>
</dbReference>
<dbReference type="InterPro" id="IPR050071">
    <property type="entry name" value="Dehydroquinate_synthase"/>
</dbReference>
<dbReference type="InterPro" id="IPR056179">
    <property type="entry name" value="DHQS_C"/>
</dbReference>
<sequence length="354" mass="39438">MYTIPVNTGRPYSVLVQRGIIQRSWEEIQKIKSYQTVCIVTDDQVAPLYLETVKASIPASVRVEQYVIPHGETSKNGENFFRLQEFFASCKLTRSDLIIALGGGVVGDLAGFAASCYLRGIDFVQIPTTLLAQVDSSVGGKTAVDLPQGKNLVGSFYQPVLVLCDPDTLSTLTPEIFRDGMAEVIKYACIWDAPLAEQIHKAADPQVLEQVIARCIEIKAEVVAQDEFDNGLRMLLNFGHTIGHAVEQHYHYETYTHGQGVAIGMYTITRISEELGITKPGTAQTIRNLLEVYSLPLTDSIPTQDMIELSLVDKKSRDGGIHLILLQEIGKAEAKFYPRQELEQFFLVRDRLTW</sequence>
<dbReference type="Proteomes" id="UP000886749">
    <property type="component" value="Unassembled WGS sequence"/>
</dbReference>
<evidence type="ECO:0000256" key="8">
    <source>
        <dbReference type="ARBA" id="ARBA00017684"/>
    </source>
</evidence>
<dbReference type="AlphaFoldDB" id="A0A9D1AH72"/>
<reference evidence="21" key="1">
    <citation type="submission" date="2020-10" db="EMBL/GenBank/DDBJ databases">
        <authorList>
            <person name="Gilroy R."/>
        </authorList>
    </citation>
    <scope>NUCLEOTIDE SEQUENCE</scope>
    <source>
        <strain evidence="21">CHK184-25365</strain>
    </source>
</reference>
<keyword evidence="10 18" id="KW-0028">Amino-acid biosynthesis</keyword>
<dbReference type="NCBIfam" id="TIGR01357">
    <property type="entry name" value="aroB"/>
    <property type="match status" value="1"/>
</dbReference>
<evidence type="ECO:0000256" key="15">
    <source>
        <dbReference type="ARBA" id="ARBA00023141"/>
    </source>
</evidence>
<dbReference type="EMBL" id="DVGY01000008">
    <property type="protein sequence ID" value="HIR40258.1"/>
    <property type="molecule type" value="Genomic_DNA"/>
</dbReference>
<feature type="binding site" evidence="18">
    <location>
        <begin position="128"/>
        <end position="129"/>
    </location>
    <ligand>
        <name>NAD(+)</name>
        <dbReference type="ChEBI" id="CHEBI:57540"/>
    </ligand>
</feature>
<dbReference type="HAMAP" id="MF_00110">
    <property type="entry name" value="DHQ_synthase"/>
    <property type="match status" value="1"/>
</dbReference>
<keyword evidence="16 18" id="KW-0456">Lyase</keyword>
<evidence type="ECO:0000256" key="14">
    <source>
        <dbReference type="ARBA" id="ARBA00023027"/>
    </source>
</evidence>
<feature type="domain" description="3-dehydroquinate synthase C-terminal" evidence="20">
    <location>
        <begin position="180"/>
        <end position="316"/>
    </location>
</feature>
<comment type="function">
    <text evidence="18">Catalyzes the conversion of 3-deoxy-D-arabino-heptulosonate 7-phosphate (DAHP) to dehydroquinate (DHQ).</text>
</comment>
<dbReference type="GO" id="GO:0008652">
    <property type="term" value="P:amino acid biosynthetic process"/>
    <property type="evidence" value="ECO:0007669"/>
    <property type="project" value="UniProtKB-KW"/>
</dbReference>
<keyword evidence="9 18" id="KW-0963">Cytoplasm</keyword>
<evidence type="ECO:0000256" key="12">
    <source>
        <dbReference type="ARBA" id="ARBA00022741"/>
    </source>
</evidence>
<keyword evidence="13 18" id="KW-0862">Zinc</keyword>
<feature type="binding site" evidence="18">
    <location>
        <position position="257"/>
    </location>
    <ligand>
        <name>Zn(2+)</name>
        <dbReference type="ChEBI" id="CHEBI:29105"/>
    </ligand>
</feature>
<keyword evidence="11 18" id="KW-0479">Metal-binding</keyword>
<reference evidence="21" key="2">
    <citation type="journal article" date="2021" name="PeerJ">
        <title>Extensive microbial diversity within the chicken gut microbiome revealed by metagenomics and culture.</title>
        <authorList>
            <person name="Gilroy R."/>
            <person name="Ravi A."/>
            <person name="Getino M."/>
            <person name="Pursley I."/>
            <person name="Horton D.L."/>
            <person name="Alikhan N.F."/>
            <person name="Baker D."/>
            <person name="Gharbi K."/>
            <person name="Hall N."/>
            <person name="Watson M."/>
            <person name="Adriaenssens E.M."/>
            <person name="Foster-Nyarko E."/>
            <person name="Jarju S."/>
            <person name="Secka A."/>
            <person name="Antonio M."/>
            <person name="Oren A."/>
            <person name="Chaudhuri R.R."/>
            <person name="La Ragione R."/>
            <person name="Hildebrand F."/>
            <person name="Pallen M.J."/>
        </authorList>
    </citation>
    <scope>NUCLEOTIDE SEQUENCE</scope>
    <source>
        <strain evidence="21">CHK184-25365</strain>
    </source>
</reference>
<dbReference type="CDD" id="cd08195">
    <property type="entry name" value="DHQS"/>
    <property type="match status" value="1"/>
</dbReference>
<feature type="binding site" evidence="18">
    <location>
        <position position="141"/>
    </location>
    <ligand>
        <name>NAD(+)</name>
        <dbReference type="ChEBI" id="CHEBI:57540"/>
    </ligand>
</feature>
<dbReference type="GO" id="GO:0000166">
    <property type="term" value="F:nucleotide binding"/>
    <property type="evidence" value="ECO:0007669"/>
    <property type="project" value="UniProtKB-KW"/>
</dbReference>
<evidence type="ECO:0000256" key="6">
    <source>
        <dbReference type="ARBA" id="ARBA00005412"/>
    </source>
</evidence>
<comment type="caution">
    <text evidence="18">Lacks conserved residue(s) required for the propagation of feature annotation.</text>
</comment>
<dbReference type="InterPro" id="IPR030963">
    <property type="entry name" value="DHQ_synth_fam"/>
</dbReference>
<dbReference type="PANTHER" id="PTHR43622:SF7">
    <property type="entry name" value="3-DEHYDROQUINATE SYNTHASE, CHLOROPLASTIC"/>
    <property type="match status" value="1"/>
</dbReference>
<evidence type="ECO:0000256" key="16">
    <source>
        <dbReference type="ARBA" id="ARBA00023239"/>
    </source>
</evidence>
<gene>
    <name evidence="18 21" type="primary">aroB</name>
    <name evidence="21" type="ORF">IAB36_00305</name>
</gene>
<comment type="caution">
    <text evidence="21">The sequence shown here is derived from an EMBL/GenBank/DDBJ whole genome shotgun (WGS) entry which is preliminary data.</text>
</comment>